<dbReference type="FunCoup" id="G0PKA6">
    <property type="interactions" value="385"/>
</dbReference>
<dbReference type="InParanoid" id="G0PKA6"/>
<protein>
    <submittedName>
        <fullName evidence="1">Uncharacterized protein</fullName>
    </submittedName>
</protein>
<reference evidence="2" key="1">
    <citation type="submission" date="2011-07" db="EMBL/GenBank/DDBJ databases">
        <authorList>
            <consortium name="Caenorhabditis brenneri Sequencing and Analysis Consortium"/>
            <person name="Wilson R.K."/>
        </authorList>
    </citation>
    <scope>NUCLEOTIDE SEQUENCE [LARGE SCALE GENOMIC DNA]</scope>
    <source>
        <strain evidence="2">PB2801</strain>
    </source>
</reference>
<dbReference type="EMBL" id="GL380831">
    <property type="protein sequence ID" value="EGT31893.1"/>
    <property type="molecule type" value="Genomic_DNA"/>
</dbReference>
<dbReference type="HOGENOM" id="CLU_1462612_0_0_1"/>
<keyword evidence="2" id="KW-1185">Reference proteome</keyword>
<evidence type="ECO:0000313" key="2">
    <source>
        <dbReference type="Proteomes" id="UP000008068"/>
    </source>
</evidence>
<proteinExistence type="predicted"/>
<name>G0PKA6_CAEBE</name>
<dbReference type="AlphaFoldDB" id="G0PKA6"/>
<dbReference type="eggNOG" id="ENOG502TI9G">
    <property type="taxonomic scope" value="Eukaryota"/>
</dbReference>
<evidence type="ECO:0000313" key="1">
    <source>
        <dbReference type="EMBL" id="EGT31893.1"/>
    </source>
</evidence>
<sequence length="150" mass="16724">MNPPVMYTYHENITPPQVDKNFAYYKCKSDVQSSINQVLQANSIPLNDINPPTVTYEPPHLQIGPACNETFVTRGIVEGSAVWYTCEEKTVGETKEYELTNFNVSLTVQVTAISAIYQSQWESLATQVEDKLRALRGAEFAGETVVTVSN</sequence>
<dbReference type="OrthoDB" id="5816070at2759"/>
<organism evidence="2">
    <name type="scientific">Caenorhabditis brenneri</name>
    <name type="common">Nematode worm</name>
    <dbReference type="NCBI Taxonomy" id="135651"/>
    <lineage>
        <taxon>Eukaryota</taxon>
        <taxon>Metazoa</taxon>
        <taxon>Ecdysozoa</taxon>
        <taxon>Nematoda</taxon>
        <taxon>Chromadorea</taxon>
        <taxon>Rhabditida</taxon>
        <taxon>Rhabditina</taxon>
        <taxon>Rhabditomorpha</taxon>
        <taxon>Rhabditoidea</taxon>
        <taxon>Rhabditidae</taxon>
        <taxon>Peloderinae</taxon>
        <taxon>Caenorhabditis</taxon>
    </lineage>
</organism>
<accession>G0PKA6</accession>
<dbReference type="Proteomes" id="UP000008068">
    <property type="component" value="Unassembled WGS sequence"/>
</dbReference>
<gene>
    <name evidence="1" type="ORF">CAEBREN_12904</name>
</gene>